<keyword evidence="1" id="KW-0472">Membrane</keyword>
<reference evidence="2 3" key="1">
    <citation type="submission" date="2023-12" db="EMBL/GenBank/DDBJ databases">
        <title>Streptomyces sp. V4-01.</title>
        <authorList>
            <person name="Somphong A."/>
            <person name="Phongsopitanun W."/>
        </authorList>
    </citation>
    <scope>NUCLEOTIDE SEQUENCE [LARGE SCALE GENOMIC DNA]</scope>
    <source>
        <strain evidence="2 3">V4-01</strain>
    </source>
</reference>
<evidence type="ECO:0000313" key="3">
    <source>
        <dbReference type="Proteomes" id="UP001344658"/>
    </source>
</evidence>
<feature type="transmembrane region" description="Helical" evidence="1">
    <location>
        <begin position="190"/>
        <end position="207"/>
    </location>
</feature>
<accession>A0ABU7PC40</accession>
<dbReference type="InterPro" id="IPR018750">
    <property type="entry name" value="DUF2306_membrane"/>
</dbReference>
<comment type="caution">
    <text evidence="2">The sequence shown here is derived from an EMBL/GenBank/DDBJ whole genome shotgun (WGS) entry which is preliminary data.</text>
</comment>
<feature type="transmembrane region" description="Helical" evidence="1">
    <location>
        <begin position="152"/>
        <end position="170"/>
    </location>
</feature>
<feature type="transmembrane region" description="Helical" evidence="1">
    <location>
        <begin position="59"/>
        <end position="79"/>
    </location>
</feature>
<dbReference type="Pfam" id="PF10067">
    <property type="entry name" value="DUF2306"/>
    <property type="match status" value="1"/>
</dbReference>
<protein>
    <submittedName>
        <fullName evidence="2">DUF2306 domain-containing protein</fullName>
    </submittedName>
</protein>
<name>A0ABU7PC40_9ACTN</name>
<gene>
    <name evidence="2" type="ORF">V2S66_15475</name>
</gene>
<proteinExistence type="predicted"/>
<keyword evidence="3" id="KW-1185">Reference proteome</keyword>
<organism evidence="2 3">
    <name type="scientific">Actinacidiphila polyblastidii</name>
    <dbReference type="NCBI Taxonomy" id="3110430"/>
    <lineage>
        <taxon>Bacteria</taxon>
        <taxon>Bacillati</taxon>
        <taxon>Actinomycetota</taxon>
        <taxon>Actinomycetes</taxon>
        <taxon>Kitasatosporales</taxon>
        <taxon>Streptomycetaceae</taxon>
        <taxon>Actinacidiphila</taxon>
    </lineage>
</organism>
<keyword evidence="1" id="KW-1133">Transmembrane helix</keyword>
<evidence type="ECO:0000256" key="1">
    <source>
        <dbReference type="SAM" id="Phobius"/>
    </source>
</evidence>
<dbReference type="Proteomes" id="UP001344658">
    <property type="component" value="Unassembled WGS sequence"/>
</dbReference>
<dbReference type="RefSeq" id="WP_330795711.1">
    <property type="nucleotide sequence ID" value="NZ_JAZEWV010000010.1"/>
</dbReference>
<keyword evidence="1" id="KW-0812">Transmembrane</keyword>
<dbReference type="EMBL" id="JAZEWV010000010">
    <property type="protein sequence ID" value="MEE4543366.1"/>
    <property type="molecule type" value="Genomic_DNA"/>
</dbReference>
<sequence length="239" mass="26361">MKSVRKWLPAIASGVRRPWVLPAMAVADSFIAYFVPPYLTGDPQKARLPNLRKDLKWHYPTLVAHVATGTVAMATVPFLMWPALRENHPELHRLLERAYFYSVIPSGLTALAITPLASGPVGNGLGSVLWVAATGAAHQAARLGNVEDERRYMVYSFALCMQIIEGRVMLLTMPHLPNFKPSWYPKILETASWIGIMLNLLAAQLWLDRGKPTLDRATLDQAVALMDRVRTAGPAAVAA</sequence>
<evidence type="ECO:0000313" key="2">
    <source>
        <dbReference type="EMBL" id="MEE4543366.1"/>
    </source>
</evidence>